<evidence type="ECO:0000256" key="8">
    <source>
        <dbReference type="ARBA" id="ARBA00023136"/>
    </source>
</evidence>
<evidence type="ECO:0000256" key="7">
    <source>
        <dbReference type="ARBA" id="ARBA00023128"/>
    </source>
</evidence>
<dbReference type="PANTHER" id="PTHR11153">
    <property type="entry name" value="SIDEROFLEXIN"/>
    <property type="match status" value="1"/>
</dbReference>
<evidence type="ECO:0000256" key="5">
    <source>
        <dbReference type="ARBA" id="ARBA00022970"/>
    </source>
</evidence>
<feature type="transmembrane region" description="Helical" evidence="9">
    <location>
        <begin position="183"/>
        <end position="201"/>
    </location>
</feature>
<dbReference type="OMA" id="GTTIFWQ"/>
<protein>
    <submittedName>
        <fullName evidence="10">Sideroflexin-5-like protein</fullName>
    </submittedName>
</protein>
<organism evidence="10 11">
    <name type="scientific">Reticulomyxa filosa</name>
    <dbReference type="NCBI Taxonomy" id="46433"/>
    <lineage>
        <taxon>Eukaryota</taxon>
        <taxon>Sar</taxon>
        <taxon>Rhizaria</taxon>
        <taxon>Retaria</taxon>
        <taxon>Foraminifera</taxon>
        <taxon>Monothalamids</taxon>
        <taxon>Reticulomyxidae</taxon>
        <taxon>Reticulomyxa</taxon>
    </lineage>
</organism>
<dbReference type="InterPro" id="IPR004686">
    <property type="entry name" value="Mtc"/>
</dbReference>
<accession>X6PDY7</accession>
<evidence type="ECO:0000256" key="9">
    <source>
        <dbReference type="SAM" id="Phobius"/>
    </source>
</evidence>
<evidence type="ECO:0000256" key="6">
    <source>
        <dbReference type="ARBA" id="ARBA00022989"/>
    </source>
</evidence>
<proteinExistence type="inferred from homology"/>
<keyword evidence="7" id="KW-0496">Mitochondrion</keyword>
<evidence type="ECO:0000256" key="3">
    <source>
        <dbReference type="ARBA" id="ARBA00022448"/>
    </source>
</evidence>
<reference evidence="10 11" key="1">
    <citation type="journal article" date="2013" name="Curr. Biol.">
        <title>The Genome of the Foraminiferan Reticulomyxa filosa.</title>
        <authorList>
            <person name="Glockner G."/>
            <person name="Hulsmann N."/>
            <person name="Schleicher M."/>
            <person name="Noegel A.A."/>
            <person name="Eichinger L."/>
            <person name="Gallinger C."/>
            <person name="Pawlowski J."/>
            <person name="Sierra R."/>
            <person name="Euteneuer U."/>
            <person name="Pillet L."/>
            <person name="Moustafa A."/>
            <person name="Platzer M."/>
            <person name="Groth M."/>
            <person name="Szafranski K."/>
            <person name="Schliwa M."/>
        </authorList>
    </citation>
    <scope>NUCLEOTIDE SEQUENCE [LARGE SCALE GENOMIC DNA]</scope>
</reference>
<keyword evidence="3" id="KW-0813">Transport</keyword>
<dbReference type="OrthoDB" id="6608471at2759"/>
<dbReference type="GO" id="GO:1990542">
    <property type="term" value="P:mitochondrial transmembrane transport"/>
    <property type="evidence" value="ECO:0007669"/>
    <property type="project" value="TreeGrafter"/>
</dbReference>
<dbReference type="PANTHER" id="PTHR11153:SF6">
    <property type="entry name" value="SIDEROFLEXIN-5"/>
    <property type="match status" value="1"/>
</dbReference>
<feature type="transmembrane region" description="Helical" evidence="9">
    <location>
        <begin position="221"/>
        <end position="242"/>
    </location>
</feature>
<sequence length="302" mass="34109">MNEKLWEAKKIRDAIVHPQTGEKIFAPFRMSGFVPMNLPIAAGMLMSKSQFWGLFWQWYNQSYNGQISKYVHTYYFIPQKKICSTYFPKICTIFGLKKTQAYGIAVSTSMGVSYALNRFLANSGHLSNTTRTILKGTIPYTAVATAGALNVVVMRFNEIQQGVDVTDKDGVVKGSSKIAGRKAVLETAFSRVILPIPILLFPGVKIEAMSFVKARPFLVTPLNLCVITFFLWGALPAACGLFPQRASIHAHQLEPEFQNMGVDTFWYNRGFSTKKEQIYCKFKLDIRFLHDPVNIVTTKYKE</sequence>
<evidence type="ECO:0000256" key="2">
    <source>
        <dbReference type="ARBA" id="ARBA00005974"/>
    </source>
</evidence>
<name>X6PDY7_RETFI</name>
<keyword evidence="8 9" id="KW-0472">Membrane</keyword>
<evidence type="ECO:0000256" key="4">
    <source>
        <dbReference type="ARBA" id="ARBA00022692"/>
    </source>
</evidence>
<evidence type="ECO:0000256" key="1">
    <source>
        <dbReference type="ARBA" id="ARBA00004225"/>
    </source>
</evidence>
<comment type="caution">
    <text evidence="10">The sequence shown here is derived from an EMBL/GenBank/DDBJ whole genome shotgun (WGS) entry which is preliminary data.</text>
</comment>
<dbReference type="GO" id="GO:0006865">
    <property type="term" value="P:amino acid transport"/>
    <property type="evidence" value="ECO:0007669"/>
    <property type="project" value="UniProtKB-KW"/>
</dbReference>
<dbReference type="AlphaFoldDB" id="X6PDY7"/>
<comment type="similarity">
    <text evidence="2">Belongs to the sideroflexin family.</text>
</comment>
<keyword evidence="6 9" id="KW-1133">Transmembrane helix</keyword>
<keyword evidence="4 9" id="KW-0812">Transmembrane</keyword>
<dbReference type="GO" id="GO:0015075">
    <property type="term" value="F:monoatomic ion transmembrane transporter activity"/>
    <property type="evidence" value="ECO:0007669"/>
    <property type="project" value="InterPro"/>
</dbReference>
<evidence type="ECO:0000313" key="11">
    <source>
        <dbReference type="Proteomes" id="UP000023152"/>
    </source>
</evidence>
<keyword evidence="5" id="KW-0029">Amino-acid transport</keyword>
<gene>
    <name evidence="10" type="ORF">RFI_00738</name>
</gene>
<dbReference type="Pfam" id="PF03820">
    <property type="entry name" value="SFXNs"/>
    <property type="match status" value="1"/>
</dbReference>
<dbReference type="Proteomes" id="UP000023152">
    <property type="component" value="Unassembled WGS sequence"/>
</dbReference>
<keyword evidence="11" id="KW-1185">Reference proteome</keyword>
<evidence type="ECO:0000313" key="10">
    <source>
        <dbReference type="EMBL" id="ETO36323.1"/>
    </source>
</evidence>
<dbReference type="EMBL" id="ASPP01000783">
    <property type="protein sequence ID" value="ETO36323.1"/>
    <property type="molecule type" value="Genomic_DNA"/>
</dbReference>
<dbReference type="GO" id="GO:0005743">
    <property type="term" value="C:mitochondrial inner membrane"/>
    <property type="evidence" value="ECO:0007669"/>
    <property type="project" value="TreeGrafter"/>
</dbReference>
<comment type="subcellular location">
    <subcellularLocation>
        <location evidence="1">Mitochondrion membrane</location>
        <topology evidence="1">Multi-pass membrane protein</topology>
    </subcellularLocation>
</comment>